<dbReference type="RefSeq" id="WP_074878629.1">
    <property type="nucleotide sequence ID" value="NZ_FNTF01000002.1"/>
</dbReference>
<dbReference type="GO" id="GO:0005829">
    <property type="term" value="C:cytosol"/>
    <property type="evidence" value="ECO:0007669"/>
    <property type="project" value="TreeGrafter"/>
</dbReference>
<dbReference type="GO" id="GO:0006154">
    <property type="term" value="P:adenosine catabolic process"/>
    <property type="evidence" value="ECO:0007669"/>
    <property type="project" value="TreeGrafter"/>
</dbReference>
<organism evidence="6 7">
    <name type="scientific">Pseudomonas frederiksbergensis</name>
    <dbReference type="NCBI Taxonomy" id="104087"/>
    <lineage>
        <taxon>Bacteria</taxon>
        <taxon>Pseudomonadati</taxon>
        <taxon>Pseudomonadota</taxon>
        <taxon>Gammaproteobacteria</taxon>
        <taxon>Pseudomonadales</taxon>
        <taxon>Pseudomonadaceae</taxon>
        <taxon>Pseudomonas</taxon>
    </lineage>
</organism>
<dbReference type="GO" id="GO:0046872">
    <property type="term" value="F:metal ion binding"/>
    <property type="evidence" value="ECO:0007669"/>
    <property type="project" value="UniProtKB-KW"/>
</dbReference>
<evidence type="ECO:0000313" key="7">
    <source>
        <dbReference type="Proteomes" id="UP000183114"/>
    </source>
</evidence>
<accession>A0A1H5GS42</accession>
<evidence type="ECO:0000313" key="6">
    <source>
        <dbReference type="EMBL" id="SEE18490.1"/>
    </source>
</evidence>
<evidence type="ECO:0000256" key="3">
    <source>
        <dbReference type="ARBA" id="ARBA00022723"/>
    </source>
</evidence>
<reference evidence="6 7" key="1">
    <citation type="submission" date="2016-10" db="EMBL/GenBank/DDBJ databases">
        <authorList>
            <person name="de Groot N.N."/>
        </authorList>
    </citation>
    <scope>NUCLEOTIDE SEQUENCE [LARGE SCALE GENOMIC DNA]</scope>
    <source>
        <strain evidence="6 7">BS3655</strain>
    </source>
</reference>
<dbReference type="AlphaFoldDB" id="A0A1H5GS42"/>
<dbReference type="PANTHER" id="PTHR11409">
    <property type="entry name" value="ADENOSINE DEAMINASE"/>
    <property type="match status" value="1"/>
</dbReference>
<dbReference type="PANTHER" id="PTHR11409:SF43">
    <property type="entry name" value="ADENOSINE DEAMINASE"/>
    <property type="match status" value="1"/>
</dbReference>
<keyword evidence="4" id="KW-0378">Hydrolase</keyword>
<protein>
    <recommendedName>
        <fullName evidence="8">Adenosine deaminase</fullName>
    </recommendedName>
</protein>
<evidence type="ECO:0000256" key="5">
    <source>
        <dbReference type="ARBA" id="ARBA00022833"/>
    </source>
</evidence>
<sequence length="837" mass="96226">MKTYLNTPTIVHPGICTSFLSSNRLLNKLTQIPFTHLFPKEFMEEATYLTFQTWFSRQPDHVFQSNWRLFCNHYEARVGHWVLPALNTLVNGFLEFRHGELHVNIKSFGEWQQSLLSRVSALPIQAAAYAKTSLNISPNWQKSHTQGPHACLLLSPTHPLVEDYIEREGLHETHLHLNGSTHAEACWLKALHEPKAEILAFSEQYSQRSPNGARTRELCHAINENLSPAMLYRQIVGARHIRAWLINLAYEPNRALPLSVPPNFEQMINYKEILTVSSLERTRALIEKRCTYAQELDWIKVILERLQHKAEPLVDRLLHIYLLLQNQYYRLLVQGEDQYGFDQFQKFTYTNLRDPVEKQYLARFQQMHGANPSVSKVGWLEGRFAPKKTVLANQSMLTSVLGGYLEYLLQGNSSDADTPRSSSLSKILHMLETFQPSLQNPNHRKNHKLTLVAHFPKKIWDWQSKKEKSYRHYGLRKDLVAQGNALMGVVNRWPLLKNWVTGIDAAANELHASPEVFAPVFRVCHHHGFTHRTYHVGEDFPHLISGLRHVTDALQLLDLKEGDRIGHGTAFGIAPSLWLSRMPPKIVVSRGEWMLDLLCAWSLLRTHPSAQLETRRIELSITEMASYVFNQDISTISLENVMRLRGLHVPYVLASDKDPAWSWQHASLSDAWREEARIVDQARRTNGRLLKLLTQWLTGNGDLWHRSEELISVEANYLDANTLLLLQQSVMRLLAERNVVVETLPTSNVRISQYETFAEHHSLRWMKAPGFAVDGDPDIMISLGSDDPGVFANDLNGDFYQLYAVLQQAGMLDKHALDLLSTVNERGRQYRFHKRAH</sequence>
<evidence type="ECO:0008006" key="8">
    <source>
        <dbReference type="Google" id="ProtNLM"/>
    </source>
</evidence>
<comment type="cofactor">
    <cofactor evidence="1">
        <name>Zn(2+)</name>
        <dbReference type="ChEBI" id="CHEBI:29105"/>
    </cofactor>
</comment>
<dbReference type="SUPFAM" id="SSF51556">
    <property type="entry name" value="Metallo-dependent hydrolases"/>
    <property type="match status" value="1"/>
</dbReference>
<keyword evidence="3" id="KW-0479">Metal-binding</keyword>
<gene>
    <name evidence="6" type="ORF">SAMN04490185_5133</name>
</gene>
<dbReference type="Proteomes" id="UP000183114">
    <property type="component" value="Unassembled WGS sequence"/>
</dbReference>
<comment type="similarity">
    <text evidence="2">Belongs to the metallo-dependent hydrolases superfamily. Adenosine and AMP deaminases family.</text>
</comment>
<dbReference type="InterPro" id="IPR006330">
    <property type="entry name" value="Ado/ade_deaminase"/>
</dbReference>
<dbReference type="GO" id="GO:0043103">
    <property type="term" value="P:hypoxanthine salvage"/>
    <property type="evidence" value="ECO:0007669"/>
    <property type="project" value="TreeGrafter"/>
</dbReference>
<proteinExistence type="inferred from homology"/>
<dbReference type="PROSITE" id="PS00485">
    <property type="entry name" value="A_DEAMINASE"/>
    <property type="match status" value="1"/>
</dbReference>
<name>A0A1H5GS42_9PSED</name>
<evidence type="ECO:0000256" key="2">
    <source>
        <dbReference type="ARBA" id="ARBA00006676"/>
    </source>
</evidence>
<dbReference type="InterPro" id="IPR032466">
    <property type="entry name" value="Metal_Hydrolase"/>
</dbReference>
<evidence type="ECO:0000256" key="1">
    <source>
        <dbReference type="ARBA" id="ARBA00001947"/>
    </source>
</evidence>
<keyword evidence="5" id="KW-0862">Zinc</keyword>
<dbReference type="GO" id="GO:0004000">
    <property type="term" value="F:adenosine deaminase activity"/>
    <property type="evidence" value="ECO:0007669"/>
    <property type="project" value="TreeGrafter"/>
</dbReference>
<dbReference type="Gene3D" id="3.20.20.140">
    <property type="entry name" value="Metal-dependent hydrolases"/>
    <property type="match status" value="2"/>
</dbReference>
<evidence type="ECO:0000256" key="4">
    <source>
        <dbReference type="ARBA" id="ARBA00022801"/>
    </source>
</evidence>
<dbReference type="EMBL" id="FNTF01000002">
    <property type="protein sequence ID" value="SEE18490.1"/>
    <property type="molecule type" value="Genomic_DNA"/>
</dbReference>
<dbReference type="GO" id="GO:0009168">
    <property type="term" value="P:purine ribonucleoside monophosphate biosynthetic process"/>
    <property type="evidence" value="ECO:0007669"/>
    <property type="project" value="InterPro"/>
</dbReference>
<dbReference type="InterPro" id="IPR006650">
    <property type="entry name" value="A/AMP_deam_AS"/>
</dbReference>
<dbReference type="GO" id="GO:0046103">
    <property type="term" value="P:inosine biosynthetic process"/>
    <property type="evidence" value="ECO:0007669"/>
    <property type="project" value="TreeGrafter"/>
</dbReference>